<sequence length="501" mass="54828">MGENIVGIDINGPGVVVVRLGHTALQTRFLGYAVIEAPADADVSKLAALARQGIEANTLSGDRYVLGIPAHWAFLRRFPFPFASAKKINQVLALEFEPYLPVPLESVVIASRRATQGASRGQTVLAAALPRTTLTKLLEAFQREGLPLTAVGLSLDALEDMVREVGEALPARSLLLDFAGERAQIIYRADGAPARYRSIPWAAAAWYPPKDQEEQTVPSLPAGQADLETLAREVVMTVQAVSPDVTRLPELTVVCGEGAARPGLLPALGRRLPGRIRHLADFSWKMPVADLALRPRLDILAKALGLALGAARPGGGINFLRGEFAVGLSRRGHRRPMLLLAASFILFLLCLIVSWVVDIQSQQKRLTGLEQQARQIVESLAPELDPKFSLMEDVSIIKNRLNQLEEKQLVAVKRDQETGLLETLRLLSTTISNQEKVICRSLSFDAHHVTIKAEADTFETVEKINKQLSSLKRFQEVHIKGIRAKAGNDGVGFDFELIRKE</sequence>
<evidence type="ECO:0000256" key="2">
    <source>
        <dbReference type="SAM" id="Phobius"/>
    </source>
</evidence>
<proteinExistence type="predicted"/>
<comment type="caution">
    <text evidence="3">The sequence shown here is derived from an EMBL/GenBank/DDBJ whole genome shotgun (WGS) entry which is preliminary data.</text>
</comment>
<dbReference type="RefSeq" id="WP_005996184.1">
    <property type="nucleotide sequence ID" value="NZ_AECZ01000035.1"/>
</dbReference>
<dbReference type="OrthoDB" id="5449875at2"/>
<accession>E1K110</accession>
<protein>
    <recommendedName>
        <fullName evidence="5">Fimbrial assembly family protein</fullName>
    </recommendedName>
</protein>
<feature type="coiled-coil region" evidence="1">
    <location>
        <begin position="359"/>
        <end position="407"/>
    </location>
</feature>
<dbReference type="eggNOG" id="COG4972">
    <property type="taxonomic scope" value="Bacteria"/>
</dbReference>
<dbReference type="Proteomes" id="UP000006250">
    <property type="component" value="Unassembled WGS sequence"/>
</dbReference>
<dbReference type="STRING" id="596151.DesfrDRAFT_3560"/>
<dbReference type="Gene3D" id="3.30.420.40">
    <property type="match status" value="2"/>
</dbReference>
<keyword evidence="4" id="KW-1185">Reference proteome</keyword>
<dbReference type="AlphaFoldDB" id="E1K110"/>
<dbReference type="EMBL" id="AECZ01000035">
    <property type="protein sequence ID" value="EFL49706.1"/>
    <property type="molecule type" value="Genomic_DNA"/>
</dbReference>
<evidence type="ECO:0000313" key="4">
    <source>
        <dbReference type="Proteomes" id="UP000006250"/>
    </source>
</evidence>
<evidence type="ECO:0008006" key="5">
    <source>
        <dbReference type="Google" id="ProtNLM"/>
    </source>
</evidence>
<dbReference type="Gene3D" id="3.30.1490.300">
    <property type="match status" value="1"/>
</dbReference>
<feature type="transmembrane region" description="Helical" evidence="2">
    <location>
        <begin position="337"/>
        <end position="357"/>
    </location>
</feature>
<keyword evidence="2" id="KW-0812">Transmembrane</keyword>
<keyword evidence="1" id="KW-0175">Coiled coil</keyword>
<dbReference type="InterPro" id="IPR043129">
    <property type="entry name" value="ATPase_NBD"/>
</dbReference>
<evidence type="ECO:0000256" key="1">
    <source>
        <dbReference type="SAM" id="Coils"/>
    </source>
</evidence>
<organism evidence="3 4">
    <name type="scientific">Solidesulfovibrio fructosivorans JJ]</name>
    <dbReference type="NCBI Taxonomy" id="596151"/>
    <lineage>
        <taxon>Bacteria</taxon>
        <taxon>Pseudomonadati</taxon>
        <taxon>Thermodesulfobacteriota</taxon>
        <taxon>Desulfovibrionia</taxon>
        <taxon>Desulfovibrionales</taxon>
        <taxon>Desulfovibrionaceae</taxon>
        <taxon>Solidesulfovibrio</taxon>
    </lineage>
</organism>
<gene>
    <name evidence="3" type="ORF">DesfrDRAFT_3560</name>
</gene>
<reference evidence="3 4" key="1">
    <citation type="submission" date="2010-08" db="EMBL/GenBank/DDBJ databases">
        <title>The draft genome of Desulfovibrio fructosovorans JJ.</title>
        <authorList>
            <consortium name="US DOE Joint Genome Institute (JGI-PGF)"/>
            <person name="Lucas S."/>
            <person name="Copeland A."/>
            <person name="Lapidus A."/>
            <person name="Cheng J.-F."/>
            <person name="Bruce D."/>
            <person name="Goodwin L."/>
            <person name="Pitluck S."/>
            <person name="Land M.L."/>
            <person name="Hauser L."/>
            <person name="Chang Y.-J."/>
            <person name="Jeffries C."/>
            <person name="Wall J.D."/>
            <person name="Stahl D.A."/>
            <person name="Arkin A.P."/>
            <person name="Dehal P."/>
            <person name="Stolyar S.M."/>
            <person name="Hazen T.C."/>
            <person name="Woyke T.J."/>
        </authorList>
    </citation>
    <scope>NUCLEOTIDE SEQUENCE [LARGE SCALE GENOMIC DNA]</scope>
    <source>
        <strain evidence="3 4">JJ</strain>
    </source>
</reference>
<keyword evidence="2" id="KW-0472">Membrane</keyword>
<dbReference type="SUPFAM" id="SSF53067">
    <property type="entry name" value="Actin-like ATPase domain"/>
    <property type="match status" value="1"/>
</dbReference>
<name>E1K110_SOLFR</name>
<keyword evidence="2" id="KW-1133">Transmembrane helix</keyword>
<evidence type="ECO:0000313" key="3">
    <source>
        <dbReference type="EMBL" id="EFL49706.1"/>
    </source>
</evidence>